<dbReference type="GO" id="GO:0009086">
    <property type="term" value="P:methionine biosynthetic process"/>
    <property type="evidence" value="ECO:0007669"/>
    <property type="project" value="UniProtKB-KW"/>
</dbReference>
<dbReference type="InterPro" id="IPR020631">
    <property type="entry name" value="THF_DH/CycHdrlase_NAD-bd_dom"/>
</dbReference>
<evidence type="ECO:0008006" key="13">
    <source>
        <dbReference type="Google" id="ProtNLM"/>
    </source>
</evidence>
<evidence type="ECO:0000256" key="1">
    <source>
        <dbReference type="ARBA" id="ARBA00004777"/>
    </source>
</evidence>
<evidence type="ECO:0000256" key="4">
    <source>
        <dbReference type="ARBA" id="ARBA00022801"/>
    </source>
</evidence>
<dbReference type="InterPro" id="IPR046346">
    <property type="entry name" value="Aminoacid_DH-like_N_sf"/>
</dbReference>
<evidence type="ECO:0000256" key="8">
    <source>
        <dbReference type="ARBA" id="ARBA00023268"/>
    </source>
</evidence>
<evidence type="ECO:0000259" key="10">
    <source>
        <dbReference type="Pfam" id="PF02882"/>
    </source>
</evidence>
<dbReference type="GO" id="GO:0004477">
    <property type="term" value="F:methenyltetrahydrofolate cyclohydrolase activity"/>
    <property type="evidence" value="ECO:0007669"/>
    <property type="project" value="TreeGrafter"/>
</dbReference>
<keyword evidence="3" id="KW-0658">Purine biosynthesis</keyword>
<dbReference type="Gene3D" id="3.40.50.720">
    <property type="entry name" value="NAD(P)-binding Rossmann-like Domain"/>
    <property type="match status" value="1"/>
</dbReference>
<dbReference type="SUPFAM" id="SSF53223">
    <property type="entry name" value="Aminoacid dehydrogenase-like, N-terminal domain"/>
    <property type="match status" value="1"/>
</dbReference>
<evidence type="ECO:0000256" key="5">
    <source>
        <dbReference type="ARBA" id="ARBA00022857"/>
    </source>
</evidence>
<evidence type="ECO:0000259" key="9">
    <source>
        <dbReference type="Pfam" id="PF00763"/>
    </source>
</evidence>
<keyword evidence="8" id="KW-0511">Multifunctional enzyme</keyword>
<dbReference type="InterPro" id="IPR036291">
    <property type="entry name" value="NAD(P)-bd_dom_sf"/>
</dbReference>
<dbReference type="GO" id="GO:0035999">
    <property type="term" value="P:tetrahydrofolate interconversion"/>
    <property type="evidence" value="ECO:0007669"/>
    <property type="project" value="TreeGrafter"/>
</dbReference>
<evidence type="ECO:0000256" key="7">
    <source>
        <dbReference type="ARBA" id="ARBA00023167"/>
    </source>
</evidence>
<keyword evidence="7" id="KW-0486">Methionine biosynthesis</keyword>
<feature type="domain" description="Tetrahydrofolate dehydrogenase/cyclohydrolase catalytic" evidence="9">
    <location>
        <begin position="5"/>
        <end position="116"/>
    </location>
</feature>
<proteinExistence type="predicted"/>
<dbReference type="PANTHER" id="PTHR48099">
    <property type="entry name" value="C-1-TETRAHYDROFOLATE SYNTHASE, CYTOPLASMIC-RELATED"/>
    <property type="match status" value="1"/>
</dbReference>
<dbReference type="AlphaFoldDB" id="A0A2H0WSS4"/>
<evidence type="ECO:0000313" key="12">
    <source>
        <dbReference type="Proteomes" id="UP000231198"/>
    </source>
</evidence>
<evidence type="ECO:0000256" key="3">
    <source>
        <dbReference type="ARBA" id="ARBA00022755"/>
    </source>
</evidence>
<feature type="domain" description="Tetrahydrofolate dehydrogenase/cyclohydrolase NAD(P)-binding" evidence="10">
    <location>
        <begin position="164"/>
        <end position="287"/>
    </location>
</feature>
<dbReference type="SUPFAM" id="SSF51735">
    <property type="entry name" value="NAD(P)-binding Rossmann-fold domains"/>
    <property type="match status" value="1"/>
</dbReference>
<comment type="pathway">
    <text evidence="1">One-carbon metabolism; tetrahydrofolate interconversion.</text>
</comment>
<dbReference type="PRINTS" id="PR00085">
    <property type="entry name" value="THFDHDRGNASE"/>
</dbReference>
<evidence type="ECO:0000256" key="2">
    <source>
        <dbReference type="ARBA" id="ARBA00022563"/>
    </source>
</evidence>
<dbReference type="Gene3D" id="3.40.50.10860">
    <property type="entry name" value="Leucine Dehydrogenase, chain A, domain 1"/>
    <property type="match status" value="1"/>
</dbReference>
<dbReference type="GO" id="GO:0006164">
    <property type="term" value="P:purine nucleotide biosynthetic process"/>
    <property type="evidence" value="ECO:0007669"/>
    <property type="project" value="UniProtKB-KW"/>
</dbReference>
<dbReference type="Pfam" id="PF00763">
    <property type="entry name" value="THF_DHG_CYH"/>
    <property type="match status" value="1"/>
</dbReference>
<name>A0A2H0WSS4_9BACT</name>
<gene>
    <name evidence="11" type="ORF">COT62_02270</name>
</gene>
<keyword evidence="5" id="KW-0521">NADP</keyword>
<protein>
    <recommendedName>
        <fullName evidence="13">Methenyltetrahydrofolate cyclohydrolase</fullName>
    </recommendedName>
</protein>
<dbReference type="Proteomes" id="UP000231198">
    <property type="component" value="Unassembled WGS sequence"/>
</dbReference>
<dbReference type="PANTHER" id="PTHR48099:SF5">
    <property type="entry name" value="C-1-TETRAHYDROFOLATE SYNTHASE, CYTOPLASMIC"/>
    <property type="match status" value="1"/>
</dbReference>
<keyword evidence="4" id="KW-0378">Hydrolase</keyword>
<comment type="caution">
    <text evidence="11">The sequence shown here is derived from an EMBL/GenBank/DDBJ whole genome shotgun (WGS) entry which is preliminary data.</text>
</comment>
<keyword evidence="2" id="KW-0554">One-carbon metabolism</keyword>
<evidence type="ECO:0000313" key="11">
    <source>
        <dbReference type="EMBL" id="PIS15706.1"/>
    </source>
</evidence>
<dbReference type="InterPro" id="IPR000672">
    <property type="entry name" value="THF_DH/CycHdrlase"/>
</dbReference>
<dbReference type="Pfam" id="PF02882">
    <property type="entry name" value="THF_DHG_CYH_C"/>
    <property type="match status" value="1"/>
</dbReference>
<evidence type="ECO:0000256" key="6">
    <source>
        <dbReference type="ARBA" id="ARBA00023002"/>
    </source>
</evidence>
<reference evidence="12" key="1">
    <citation type="submission" date="2017-09" db="EMBL/GenBank/DDBJ databases">
        <title>Depth-based differentiation of microbial function through sediment-hosted aquifers and enrichment of novel symbionts in the deep terrestrial subsurface.</title>
        <authorList>
            <person name="Probst A.J."/>
            <person name="Ladd B."/>
            <person name="Jarett J.K."/>
            <person name="Geller-Mcgrath D.E."/>
            <person name="Sieber C.M.K."/>
            <person name="Emerson J.B."/>
            <person name="Anantharaman K."/>
            <person name="Thomas B.C."/>
            <person name="Malmstrom R."/>
            <person name="Stieglmeier M."/>
            <person name="Klingl A."/>
            <person name="Woyke T."/>
            <person name="Ryan C.M."/>
            <person name="Banfield J.F."/>
        </authorList>
    </citation>
    <scope>NUCLEOTIDE SEQUENCE [LARGE SCALE GENOMIC DNA]</scope>
</reference>
<accession>A0A2H0WSS4</accession>
<dbReference type="GO" id="GO:0005829">
    <property type="term" value="C:cytosol"/>
    <property type="evidence" value="ECO:0007669"/>
    <property type="project" value="TreeGrafter"/>
</dbReference>
<dbReference type="EMBL" id="PEZG01000052">
    <property type="protein sequence ID" value="PIS15706.1"/>
    <property type="molecule type" value="Genomic_DNA"/>
</dbReference>
<keyword evidence="6" id="KW-0560">Oxidoreductase</keyword>
<dbReference type="GO" id="GO:0004488">
    <property type="term" value="F:methylenetetrahydrofolate dehydrogenase (NADP+) activity"/>
    <property type="evidence" value="ECO:0007669"/>
    <property type="project" value="InterPro"/>
</dbReference>
<dbReference type="InterPro" id="IPR020630">
    <property type="entry name" value="THF_DH/CycHdrlase_cat_dom"/>
</dbReference>
<organism evidence="11 12">
    <name type="scientific">Candidatus Roizmanbacteria bacterium CG09_land_8_20_14_0_10_41_9</name>
    <dbReference type="NCBI Taxonomy" id="1974850"/>
    <lineage>
        <taxon>Bacteria</taxon>
        <taxon>Candidatus Roizmaniibacteriota</taxon>
    </lineage>
</organism>
<keyword evidence="7" id="KW-0028">Amino-acid biosynthesis</keyword>
<sequence length="291" mass="33011">MEFPGKKVSELILSELKREIRKLKKKTPLKLVIFLVGESPDQLSFIRMKSELGKRLGIKCDVEYLKNIPTYEQFMRCLKKKYQDPETTGLVIQQPVPAQLSTSSFYDYIPNEKEIEGHKKKSYFVAPIGLAVLTVFKYVFGKGKVDRSLLVDFEKDRSFFKRMFRNKKVVLVGRGITGGSPIGRTLSEMKINYFSVGSTTPEPEVYIKEADVVITAVGKKIIDPGLLKPGVVLINVGLRRENGKLRGDYEESEIRDIASLYTPTPGGIGPIDVLYLFRNLIEAARIQKKRK</sequence>